<comment type="caution">
    <text evidence="1">The sequence shown here is derived from an EMBL/GenBank/DDBJ whole genome shotgun (WGS) entry which is preliminary data.</text>
</comment>
<reference evidence="2" key="1">
    <citation type="submission" date="2013-09" db="EMBL/GenBank/DDBJ databases">
        <title>Corchorus olitorius genome sequencing.</title>
        <authorList>
            <person name="Alam M."/>
            <person name="Haque M.S."/>
            <person name="Islam M.S."/>
            <person name="Emdad E.M."/>
            <person name="Islam M.M."/>
            <person name="Ahmed B."/>
            <person name="Halim A."/>
            <person name="Hossen Q.M.M."/>
            <person name="Hossain M.Z."/>
            <person name="Ahmed R."/>
            <person name="Khan M.M."/>
            <person name="Islam R."/>
            <person name="Rashid M.M."/>
            <person name="Khan S.A."/>
            <person name="Rahman M.S."/>
            <person name="Alam M."/>
            <person name="Yahiya A.S."/>
            <person name="Khan M.S."/>
            <person name="Azam M.S."/>
            <person name="Haque T."/>
            <person name="Lashkar M.Z.H."/>
            <person name="Akhand A.I."/>
            <person name="Morshed G."/>
            <person name="Roy S."/>
            <person name="Uddin K.S."/>
            <person name="Rabeya T."/>
            <person name="Hossain A.S."/>
            <person name="Chowdhury A."/>
            <person name="Snigdha A.R."/>
            <person name="Mortoza M.S."/>
            <person name="Matin S.A."/>
            <person name="Hoque S.M.E."/>
            <person name="Islam M.K."/>
            <person name="Roy D.K."/>
            <person name="Haider R."/>
            <person name="Moosa M.M."/>
            <person name="Elias S.M."/>
            <person name="Hasan A.M."/>
            <person name="Jahan S."/>
            <person name="Shafiuddin M."/>
            <person name="Mahmood N."/>
            <person name="Shommy N.S."/>
        </authorList>
    </citation>
    <scope>NUCLEOTIDE SEQUENCE [LARGE SCALE GENOMIC DNA]</scope>
    <source>
        <strain evidence="2">cv. O-4</strain>
    </source>
</reference>
<evidence type="ECO:0000313" key="2">
    <source>
        <dbReference type="Proteomes" id="UP000187203"/>
    </source>
</evidence>
<dbReference type="EMBL" id="AWUE01003480">
    <property type="protein sequence ID" value="OMP13710.1"/>
    <property type="molecule type" value="Genomic_DNA"/>
</dbReference>
<name>A0A1R3L353_9ROSI</name>
<keyword evidence="2" id="KW-1185">Reference proteome</keyword>
<dbReference type="Proteomes" id="UP000187203">
    <property type="component" value="Unassembled WGS sequence"/>
</dbReference>
<sequence length="65" mass="7492">MATWQSFQKNESIAGDFPKAWIDFNESGAKCGRDKTRQAIWPLCLFGRVILSNYATQRYTCSRVK</sequence>
<protein>
    <submittedName>
        <fullName evidence="1">Uncharacterized protein</fullName>
    </submittedName>
</protein>
<gene>
    <name evidence="1" type="ORF">COLO4_01101</name>
</gene>
<evidence type="ECO:0000313" key="1">
    <source>
        <dbReference type="EMBL" id="OMP13710.1"/>
    </source>
</evidence>
<organism evidence="1 2">
    <name type="scientific">Corchorus olitorius</name>
    <dbReference type="NCBI Taxonomy" id="93759"/>
    <lineage>
        <taxon>Eukaryota</taxon>
        <taxon>Viridiplantae</taxon>
        <taxon>Streptophyta</taxon>
        <taxon>Embryophyta</taxon>
        <taxon>Tracheophyta</taxon>
        <taxon>Spermatophyta</taxon>
        <taxon>Magnoliopsida</taxon>
        <taxon>eudicotyledons</taxon>
        <taxon>Gunneridae</taxon>
        <taxon>Pentapetalae</taxon>
        <taxon>rosids</taxon>
        <taxon>malvids</taxon>
        <taxon>Malvales</taxon>
        <taxon>Malvaceae</taxon>
        <taxon>Grewioideae</taxon>
        <taxon>Apeibeae</taxon>
        <taxon>Corchorus</taxon>
    </lineage>
</organism>
<proteinExistence type="predicted"/>
<accession>A0A1R3L353</accession>
<dbReference type="AlphaFoldDB" id="A0A1R3L353"/>